<dbReference type="InterPro" id="IPR027912">
    <property type="entry name" value="CFAP54"/>
</dbReference>
<feature type="compositionally biased region" description="Basic and acidic residues" evidence="1">
    <location>
        <begin position="1538"/>
        <end position="1553"/>
    </location>
</feature>
<feature type="compositionally biased region" description="Basic residues" evidence="1">
    <location>
        <begin position="2836"/>
        <end position="2849"/>
    </location>
</feature>
<feature type="region of interest" description="Disordered" evidence="1">
    <location>
        <begin position="2309"/>
        <end position="2357"/>
    </location>
</feature>
<dbReference type="EMBL" id="JAODUP010000503">
    <property type="protein sequence ID" value="KAK2148306.1"/>
    <property type="molecule type" value="Genomic_DNA"/>
</dbReference>
<comment type="caution">
    <text evidence="2">The sequence shown here is derived from an EMBL/GenBank/DDBJ whole genome shotgun (WGS) entry which is preliminary data.</text>
</comment>
<protein>
    <recommendedName>
        <fullName evidence="4">Cilia- and flagella-associated protein 54-like</fullName>
    </recommendedName>
</protein>
<feature type="compositionally biased region" description="Basic and acidic residues" evidence="1">
    <location>
        <begin position="3286"/>
        <end position="3308"/>
    </location>
</feature>
<proteinExistence type="predicted"/>
<evidence type="ECO:0008006" key="4">
    <source>
        <dbReference type="Google" id="ProtNLM"/>
    </source>
</evidence>
<evidence type="ECO:0000256" key="1">
    <source>
        <dbReference type="SAM" id="MobiDB-lite"/>
    </source>
</evidence>
<sequence length="3355" mass="377234">MAGMLKFTAAMSVNRGHPASFYSGEKNNPVFQALEQETRSYINYMRKRAAAGNSRISEEESCSRHADTLFELWNKYEPKLPKLFYQKKLLDMGDFLVSIKEYNLALWQCYGRYLKSSADINVEEVTDVQTFQKTFFPNGFDAEDAGFTVLEYLLWGSMCMESSVPLLAVKYLPWRITLYTAVCQCYYDCKAGQHAEGFARRALSKINELSQLENMSSSAENRHTEMAFRYATVKMAIMVYKRTVFETRRKPRGLLRPKTRANLKDAASLPWPRTQSEKLLVEMFEGSSAQALCIVETLMDSNRRTLVTSQPASDSEVEILDVYAELFMAAQEIIAGGGGGASNGPNQKSVVDNRPPMAGLVKETSLMELASQGEDGIPLSTVVKIVKMAYCYEQWDVLDSLLSNTLSALKEADDPFYGPNLKCLELLQAYDKAVPRAKHRKLFQATDEEEDLSAQEPGMNLPPSQGTTKTGLNEDQLIQLADVLLSIVNGPYTPEQLDVDMVVDACLFLWNKCKSVFQRFQIGTTDNHKYLQKMENASKWVYILDLVHQVLGWTGLSSVDPALTAEVVLRLALVYEASAFLETAKENKRSVGRSSALSMDSARDTVQPTASQLSLFSQNMLAKGIREQLLQARDILESGLVNIAYARQAVARTDGRSIADVTWAKLATLKIVEAFYTSTAVLLFSGGIGRVHEFNKDLFAPSHPQDDSLTMLGSEPDDDKDAMTFSNDAESTWNMVKDLNMEIMFTYHRICVKLAELGPVKVNKSGTKPFVRKTCSRIMKGSSTQLSESYIETFDELLKNVHKHGLSCSLLLMHKALSVGSGNKATAEQKKLLEDTVVMIRKVESEEKKLYVENTLLIHGDGGESIRVKKTKVPPPPLLLCRTDNMAVFKPPVFQPVTGEKVAWYRIFARNAAGSNVKVRLNDYYLSGTGEEVPSFKCELRVTDLIPGEKYIYAVAAYTDEGKLIGNSVGESTRPILASHPLPVLMAWAYLSQVAYQVGCYSVAKDACNILWNHFVAEPPPPEEIAYVESVQNDFKLTLNRLNQRIISQTSPVLLHMFLTSIFIHVDIRSKEGQLFCDKLCDKGPLHKGQISRLHQCEKMLVALELAGWLNEASLALQAVVQCYGLLAPLTHFQIPALPIVQILERCYAILQEIPVSLRQKRSTNISDSLHHMTACLTYYLAKVLRSWGQRSLANSINDTGRKLLAQEADKAVSMDAEPGETTDTGSLTLAALKKKKTKKSGQQLSKDEPDLTGNEELKALEAHIFRLSKQGQGDHELTGNEDPNILHAYIAYLPSRISQKEVAKFKRRARYLEFFIRVAEKALSEGIPDICIEWCEDTSIWLTKRNEAIIGSKATVGKQPGATTIIGDDPKKFAAALVEYSKVCTDFEDATPKGKEKDPKSKSQIKPKTRKMKYKAIGITPSMTDAQKQQQEELEIKALEILKMYFIDMYQTSLRRKKVRRISTNEMPWRAQFNIVYGLAEFDRFLQKLENRERQSPVSFSYLYSTTNLDDEWFAFETANTLVVGWTGGPSRQYTRQGDRHQGDGFRNKDNRISGIEMAAAAATGKNPPPVYPLPNEKEEDTPRTYRSEADTARKHSPAKSTRSRKGKEDDPESMLISPQQALEMIKTSFQLLKRAVILSHRGQHWTLLQNSCRALWNCIHIAMMRGHAPTRIGESFIGVKSLRTITWEPLYTAADCLLDMLIQLNCEQEKPMKGRRDTLSSKEKPPVKSCMGDITVEKGGADLKFESPLDDVTNTDMRWVKRLVLRTLELLYYEQKWERLVHIALRFNALSDDRYTEQVNPLLIQAQRKLIQRIEDYGGHLPPQPHFQTIMENGNKPITAKQYAVTQLRIDVNKDDVSEISPGAQIDPAGHDAYGGGQRAMKLSSVPVDVEYSLKNLREVLDKSNYSARALQHSRKLLILYLSGQTNSDQVLLGASPGHVDFVPTTAKPQPNMPPDINNELFMSMDDVQTSPLPRSQINVVMTSYDKTIEMLMAANYKSLASEAMRELGNIHYHTSNMRGAYKWWAESLDMLLNMSDVIHHWRSLIRSNGQTLSKTLLDRCGLWGCVLGGILSSNIAQYVLNSDLGLRTECCFLSGYFFKALFQSSLPHPTADCDYALYEIGEGCEVTQLIPGVDLLSERFRCDGRTLVGALRFILDELIRGKQNLFVLPLLTLYTHFTTFTCRDLQRSVEGRILKLNVLTDLHMFMEAFVMLQRLLYGDRLPHTSGTTFRQVEGKITSTRFNMSKPLTEHNNLKVMEICVDKRLSSSLSSLYGPHLTCQLAIAQAHLMITLSQTIPMLPNFEDIMPPGTSSLVQPPTAEGRDKDRRKLGSPTKSYAGRSSLDPNEGQSMSEEDSVAMTISHKRFTDSAKPLKLNAIKGILLTAADQMLATLSEIVLENAQYDKGVLGMNASELELVVQCKLEMAAIAEQRHHAAMASRLVMTTLKLLQGAEVFKQKQEQTPVRMSSSLRKEQVQRDLSPQRNVDLDIKQQYQYQDFQSRLRLDARLWLSSYLALVKSMTGEIRGLGRVKGAESSVKTELADVRQYCAEGIMVSEACGDVEIQAEFMLQAVILNIMDGRPVPDTKLLLQDILKTLSTVNQLSPAAQLQQARTLTHLLDLDLIVSDPELDPVTLLKDTLNKYINVHDMVLKQLELLGQDIEYRYDGRLQYAAPTSPIHNLYQPHLLLLLQLKLRIGYTQARLVVKIVKERSLDEAVMMWAEPLGVLTTALEMNKVMAERVPAIEAELLLNIGKIQRQLYHLGKIHHRVVAETLLEAIRTSFSNDHDLSLMRQAYLEIAIVYLASSGQIVMKENSVLEPVITEDEDDASVASKDSIKKKKKFQRKKPRRLLPEDDKDHERRAAWIAIRCATALAEAQRSRIQLSGHSRVSSQTLGDKTKSDIPEYLALDLMGCYVLGEKKRVYKTEIEEELAPLTEALEPPPIDTYDDQLNGTKQAATELSWIHVLGYQAILQRLCSTATMTCTSREDSVDDKSLVTDILNHSEFDIQINQDIVRSVIFAMPWHTRLSNLHNFLDSHLSEYATGCCAIYPPSSIILPIPSDAQNFQMDVVYKSYGANTMIPEPIQDVRSSTTRSSPDGAIRHSEQKVVNPTESELCLQWYQPTMDEHIVTVLAEEGDEPDQPTKKDRQAMLLYAQWNRKTERQSCRMMWVSLSQLVELHDRLCVLTQRGEISLADTKPTMLKAETSTSSVTKGKKQARIKALSPKVKKDELLEALLHQCMADAQSLVSFTPESEELLEPNSLSAVPSTPVTTADTAPSTAVPGEDDVSKELTAESKSTFRDTREKSVVTDKSQQPDIPFDVNKANLYSFERLYDPSLGSSLRDLKMLKWFRQFFP</sequence>
<feature type="compositionally biased region" description="Basic residues" evidence="1">
    <location>
        <begin position="1596"/>
        <end position="1607"/>
    </location>
</feature>
<accession>A0AAD9J8A3</accession>
<dbReference type="Pfam" id="PF14858">
    <property type="entry name" value="CFAP54_N"/>
    <property type="match status" value="2"/>
</dbReference>
<feature type="region of interest" description="Disordered" evidence="1">
    <location>
        <begin position="447"/>
        <end position="468"/>
    </location>
</feature>
<feature type="region of interest" description="Disordered" evidence="1">
    <location>
        <begin position="2832"/>
        <end position="2855"/>
    </location>
</feature>
<evidence type="ECO:0000313" key="3">
    <source>
        <dbReference type="Proteomes" id="UP001208570"/>
    </source>
</evidence>
<dbReference type="GO" id="GO:0060271">
    <property type="term" value="P:cilium assembly"/>
    <property type="evidence" value="ECO:0007669"/>
    <property type="project" value="TreeGrafter"/>
</dbReference>
<feature type="region of interest" description="Disordered" evidence="1">
    <location>
        <begin position="1529"/>
        <end position="1617"/>
    </location>
</feature>
<feature type="compositionally biased region" description="Basic and acidic residues" evidence="1">
    <location>
        <begin position="1582"/>
        <end position="1595"/>
    </location>
</feature>
<dbReference type="PANTHER" id="PTHR33487:SF1">
    <property type="entry name" value="CILIA- AND FLAGELLA-ASSOCIATED PROTEIN 54"/>
    <property type="match status" value="1"/>
</dbReference>
<dbReference type="Proteomes" id="UP001208570">
    <property type="component" value="Unassembled WGS sequence"/>
</dbReference>
<evidence type="ECO:0000313" key="2">
    <source>
        <dbReference type="EMBL" id="KAK2148306.1"/>
    </source>
</evidence>
<feature type="compositionally biased region" description="Polar residues" evidence="1">
    <location>
        <begin position="3264"/>
        <end position="3278"/>
    </location>
</feature>
<feature type="region of interest" description="Disordered" evidence="1">
    <location>
        <begin position="3202"/>
        <end position="3221"/>
    </location>
</feature>
<organism evidence="2 3">
    <name type="scientific">Paralvinella palmiformis</name>
    <dbReference type="NCBI Taxonomy" id="53620"/>
    <lineage>
        <taxon>Eukaryota</taxon>
        <taxon>Metazoa</taxon>
        <taxon>Spiralia</taxon>
        <taxon>Lophotrochozoa</taxon>
        <taxon>Annelida</taxon>
        <taxon>Polychaeta</taxon>
        <taxon>Sedentaria</taxon>
        <taxon>Canalipalpata</taxon>
        <taxon>Terebellida</taxon>
        <taxon>Terebelliformia</taxon>
        <taxon>Alvinellidae</taxon>
        <taxon>Paralvinella</taxon>
    </lineage>
</organism>
<reference evidence="2" key="1">
    <citation type="journal article" date="2023" name="Mol. Biol. Evol.">
        <title>Third-Generation Sequencing Reveals the Adaptive Role of the Epigenome in Three Deep-Sea Polychaetes.</title>
        <authorList>
            <person name="Perez M."/>
            <person name="Aroh O."/>
            <person name="Sun Y."/>
            <person name="Lan Y."/>
            <person name="Juniper S.K."/>
            <person name="Young C.R."/>
            <person name="Angers B."/>
            <person name="Qian P.Y."/>
        </authorList>
    </citation>
    <scope>NUCLEOTIDE SEQUENCE</scope>
    <source>
        <strain evidence="2">P08H-3</strain>
    </source>
</reference>
<gene>
    <name evidence="2" type="ORF">LSH36_503g04001</name>
</gene>
<name>A0AAD9J8A3_9ANNE</name>
<keyword evidence="3" id="KW-1185">Reference proteome</keyword>
<dbReference type="PANTHER" id="PTHR33487">
    <property type="entry name" value="CILIA- AND FLAGELLA-ASSOCIATED PROTEIN 54"/>
    <property type="match status" value="1"/>
</dbReference>
<feature type="region of interest" description="Disordered" evidence="1">
    <location>
        <begin position="3257"/>
        <end position="3314"/>
    </location>
</feature>